<dbReference type="GO" id="GO:0006352">
    <property type="term" value="P:DNA-templated transcription initiation"/>
    <property type="evidence" value="ECO:0007669"/>
    <property type="project" value="InterPro"/>
</dbReference>
<evidence type="ECO:0000313" key="6">
    <source>
        <dbReference type="Proteomes" id="UP001138757"/>
    </source>
</evidence>
<sequence length="202" mass="22477">MDGGRAPSRDEDLAAAELGERIAAPSHGSGDGIEALEPLRKSLVADYQSLLKRLTRSLRSPDAAQEALHDTYLKLETAVVVAPVRRPFAYLYRMALNLAKNRRRHETRFVQVEVAKLANVPDHDIDVEAVVADRQAVELAHSLLAGFTARQRTIFLARWRDGKTQVEIATLVGLHKRTVQKELKLIELFLHATVSKTGKISK</sequence>
<comment type="caution">
    <text evidence="5">The sequence shown here is derived from an EMBL/GenBank/DDBJ whole genome shotgun (WGS) entry which is preliminary data.</text>
</comment>
<dbReference type="RefSeq" id="WP_214621767.1">
    <property type="nucleotide sequence ID" value="NZ_JAHGAW010000002.1"/>
</dbReference>
<comment type="similarity">
    <text evidence="1">Belongs to the sigma-70 factor family. ECF subfamily.</text>
</comment>
<dbReference type="AlphaFoldDB" id="A0A9X1D9W3"/>
<dbReference type="NCBIfam" id="TIGR02937">
    <property type="entry name" value="sigma70-ECF"/>
    <property type="match status" value="1"/>
</dbReference>
<evidence type="ECO:0000256" key="1">
    <source>
        <dbReference type="ARBA" id="ARBA00010641"/>
    </source>
</evidence>
<dbReference type="SUPFAM" id="SSF88946">
    <property type="entry name" value="Sigma2 domain of RNA polymerase sigma factors"/>
    <property type="match status" value="1"/>
</dbReference>
<dbReference type="Gene3D" id="1.10.10.10">
    <property type="entry name" value="Winged helix-like DNA-binding domain superfamily/Winged helix DNA-binding domain"/>
    <property type="match status" value="1"/>
</dbReference>
<dbReference type="Gene3D" id="1.10.1740.10">
    <property type="match status" value="1"/>
</dbReference>
<dbReference type="InterPro" id="IPR013325">
    <property type="entry name" value="RNA_pol_sigma_r2"/>
</dbReference>
<keyword evidence="3" id="KW-0731">Sigma factor</keyword>
<keyword evidence="4" id="KW-0804">Transcription</keyword>
<dbReference type="EMBL" id="JAHGAW010000002">
    <property type="protein sequence ID" value="MBT2186020.1"/>
    <property type="molecule type" value="Genomic_DNA"/>
</dbReference>
<protein>
    <submittedName>
        <fullName evidence="5">Sigma-70 family RNA polymerase sigma factor</fullName>
    </submittedName>
</protein>
<evidence type="ECO:0000313" key="5">
    <source>
        <dbReference type="EMBL" id="MBT2186020.1"/>
    </source>
</evidence>
<dbReference type="InterPro" id="IPR014284">
    <property type="entry name" value="RNA_pol_sigma-70_dom"/>
</dbReference>
<keyword evidence="6" id="KW-1185">Reference proteome</keyword>
<dbReference type="InterPro" id="IPR013324">
    <property type="entry name" value="RNA_pol_sigma_r3/r4-like"/>
</dbReference>
<dbReference type="PANTHER" id="PTHR43133">
    <property type="entry name" value="RNA POLYMERASE ECF-TYPE SIGMA FACTO"/>
    <property type="match status" value="1"/>
</dbReference>
<evidence type="ECO:0000256" key="3">
    <source>
        <dbReference type="ARBA" id="ARBA00023082"/>
    </source>
</evidence>
<proteinExistence type="inferred from homology"/>
<dbReference type="GO" id="GO:0016987">
    <property type="term" value="F:sigma factor activity"/>
    <property type="evidence" value="ECO:0007669"/>
    <property type="project" value="UniProtKB-KW"/>
</dbReference>
<evidence type="ECO:0000256" key="4">
    <source>
        <dbReference type="ARBA" id="ARBA00023163"/>
    </source>
</evidence>
<organism evidence="5 6">
    <name type="scientific">Sphingobium nicotianae</name>
    <dbReference type="NCBI Taxonomy" id="2782607"/>
    <lineage>
        <taxon>Bacteria</taxon>
        <taxon>Pseudomonadati</taxon>
        <taxon>Pseudomonadota</taxon>
        <taxon>Alphaproteobacteria</taxon>
        <taxon>Sphingomonadales</taxon>
        <taxon>Sphingomonadaceae</taxon>
        <taxon>Sphingobium</taxon>
    </lineage>
</organism>
<name>A0A9X1D9W3_9SPHN</name>
<accession>A0A9X1D9W3</accession>
<gene>
    <name evidence="5" type="ORF">KK488_03580</name>
</gene>
<reference evidence="5" key="1">
    <citation type="submission" date="2021-05" db="EMBL/GenBank/DDBJ databases">
        <title>Genome of Sphingobium sp. strain.</title>
        <authorList>
            <person name="Fan R."/>
        </authorList>
    </citation>
    <scope>NUCLEOTIDE SEQUENCE</scope>
    <source>
        <strain evidence="5">H33</strain>
    </source>
</reference>
<dbReference type="InterPro" id="IPR036388">
    <property type="entry name" value="WH-like_DNA-bd_sf"/>
</dbReference>
<dbReference type="InterPro" id="IPR039425">
    <property type="entry name" value="RNA_pol_sigma-70-like"/>
</dbReference>
<dbReference type="Proteomes" id="UP001138757">
    <property type="component" value="Unassembled WGS sequence"/>
</dbReference>
<dbReference type="PANTHER" id="PTHR43133:SF63">
    <property type="entry name" value="RNA POLYMERASE SIGMA FACTOR FECI-RELATED"/>
    <property type="match status" value="1"/>
</dbReference>
<keyword evidence="2" id="KW-0805">Transcription regulation</keyword>
<dbReference type="SUPFAM" id="SSF88659">
    <property type="entry name" value="Sigma3 and sigma4 domains of RNA polymerase sigma factors"/>
    <property type="match status" value="1"/>
</dbReference>
<evidence type="ECO:0000256" key="2">
    <source>
        <dbReference type="ARBA" id="ARBA00023015"/>
    </source>
</evidence>